<evidence type="ECO:0000259" key="4">
    <source>
        <dbReference type="PROSITE" id="PS50932"/>
    </source>
</evidence>
<dbReference type="CDD" id="cd06267">
    <property type="entry name" value="PBP1_LacI_sugar_binding-like"/>
    <property type="match status" value="1"/>
</dbReference>
<evidence type="ECO:0000256" key="1">
    <source>
        <dbReference type="ARBA" id="ARBA00023015"/>
    </source>
</evidence>
<reference evidence="5 7" key="1">
    <citation type="submission" date="2016-09" db="EMBL/GenBank/DDBJ databases">
        <title>genome sequences of unsequenced Mycobacteria.</title>
        <authorList>
            <person name="Greninger A.L."/>
            <person name="Jerome K.R."/>
            <person name="Mcnair B."/>
            <person name="Wallis C."/>
            <person name="Fang F."/>
        </authorList>
    </citation>
    <scope>NUCLEOTIDE SEQUENCE [LARGE SCALE GENOMIC DNA]</scope>
    <source>
        <strain evidence="5 7">BM1</strain>
    </source>
</reference>
<evidence type="ECO:0000313" key="5">
    <source>
        <dbReference type="EMBL" id="OPE53909.1"/>
    </source>
</evidence>
<dbReference type="PANTHER" id="PTHR30146">
    <property type="entry name" value="LACI-RELATED TRANSCRIPTIONAL REPRESSOR"/>
    <property type="match status" value="1"/>
</dbReference>
<comment type="caution">
    <text evidence="6">The sequence shown here is derived from an EMBL/GenBank/DDBJ whole genome shotgun (WGS) entry which is preliminary data.</text>
</comment>
<name>A0A1Q4HIV3_9MYCO</name>
<dbReference type="STRING" id="1801.BRW64_04030"/>
<dbReference type="CDD" id="cd01392">
    <property type="entry name" value="HTH_LacI"/>
    <property type="match status" value="1"/>
</dbReference>
<reference evidence="6 8" key="2">
    <citation type="submission" date="2017-10" db="EMBL/GenBank/DDBJ databases">
        <title>The new phylogeny of genus Mycobacterium.</title>
        <authorList>
            <person name="Tortoli E."/>
            <person name="Trovato A."/>
            <person name="Cirillo D.M."/>
        </authorList>
    </citation>
    <scope>NUCLEOTIDE SEQUENCE [LARGE SCALE GENOMIC DNA]</scope>
    <source>
        <strain evidence="6 8">IP141170001</strain>
    </source>
</reference>
<keyword evidence="2" id="KW-0238">DNA-binding</keyword>
<dbReference type="RefSeq" id="WP_073854585.1">
    <property type="nucleotide sequence ID" value="NZ_BAAATC010000019.1"/>
</dbReference>
<evidence type="ECO:0000256" key="2">
    <source>
        <dbReference type="ARBA" id="ARBA00023125"/>
    </source>
</evidence>
<protein>
    <submittedName>
        <fullName evidence="6">LacI family transcriptional regulator</fullName>
    </submittedName>
</protein>
<dbReference type="EMBL" id="MIJD01000121">
    <property type="protein sequence ID" value="OPE53909.1"/>
    <property type="molecule type" value="Genomic_DNA"/>
</dbReference>
<evidence type="ECO:0000313" key="7">
    <source>
        <dbReference type="Proteomes" id="UP000191039"/>
    </source>
</evidence>
<gene>
    <name evidence="5" type="ORF">BV510_13125</name>
    <name evidence="6" type="ORF">CRI78_09160</name>
</gene>
<proteinExistence type="predicted"/>
<dbReference type="InterPro" id="IPR000843">
    <property type="entry name" value="HTH_LacI"/>
</dbReference>
<dbReference type="Proteomes" id="UP000220340">
    <property type="component" value="Unassembled WGS sequence"/>
</dbReference>
<sequence length="352" mass="37467">MNDIAVPAAPAKTVSAAAVARACGVSKATVSYVMNGQGGVSAETRRRVIKTASELGYRPAAGPRRDPLLTRVVGLILPNIGNPMYTGWAERIISITREQGFDVFVATTDDDPDTLAQVAGTLAARNVDGVIIAALMREDLRALRVLRQKRIPFVCLSRSADQLHGDFVGIDFDAAATLLMEHVLSHGYRDIATVIGPRFSTASLVREEAFVRTAAAAGVAVRGARKISTRLDSAGGRAAAKSLLSSAKPPRAVVCGSDEIAIGIMEHAMSVGLRIPEDLAVVGGDGLPHSRSALINLTTVIQPINVMAERSFELLLDQITAPRSTYHHVICEHRLHIGRTCGCPPVRQDSTE</sequence>
<evidence type="ECO:0000313" key="6">
    <source>
        <dbReference type="EMBL" id="PEG54989.1"/>
    </source>
</evidence>
<keyword evidence="8" id="KW-1185">Reference proteome</keyword>
<dbReference type="GO" id="GO:0000976">
    <property type="term" value="F:transcription cis-regulatory region binding"/>
    <property type="evidence" value="ECO:0007669"/>
    <property type="project" value="TreeGrafter"/>
</dbReference>
<accession>A0A1Q4HIV3</accession>
<organism evidence="6 8">
    <name type="scientific">Mycolicibacterium diernhoferi</name>
    <dbReference type="NCBI Taxonomy" id="1801"/>
    <lineage>
        <taxon>Bacteria</taxon>
        <taxon>Bacillati</taxon>
        <taxon>Actinomycetota</taxon>
        <taxon>Actinomycetes</taxon>
        <taxon>Mycobacteriales</taxon>
        <taxon>Mycobacteriaceae</taxon>
        <taxon>Mycolicibacterium</taxon>
    </lineage>
</organism>
<dbReference type="Pfam" id="PF13377">
    <property type="entry name" value="Peripla_BP_3"/>
    <property type="match status" value="1"/>
</dbReference>
<keyword evidence="1" id="KW-0805">Transcription regulation</keyword>
<dbReference type="InterPro" id="IPR028082">
    <property type="entry name" value="Peripla_BP_I"/>
</dbReference>
<dbReference type="Gene3D" id="3.40.50.2300">
    <property type="match status" value="2"/>
</dbReference>
<dbReference type="InterPro" id="IPR010982">
    <property type="entry name" value="Lambda_DNA-bd_dom_sf"/>
</dbReference>
<dbReference type="SUPFAM" id="SSF53822">
    <property type="entry name" value="Periplasmic binding protein-like I"/>
    <property type="match status" value="1"/>
</dbReference>
<dbReference type="PROSITE" id="PS50932">
    <property type="entry name" value="HTH_LACI_2"/>
    <property type="match status" value="1"/>
</dbReference>
<evidence type="ECO:0000256" key="3">
    <source>
        <dbReference type="ARBA" id="ARBA00023163"/>
    </source>
</evidence>
<dbReference type="EMBL" id="PDCR01000009">
    <property type="protein sequence ID" value="PEG54989.1"/>
    <property type="molecule type" value="Genomic_DNA"/>
</dbReference>
<dbReference type="Pfam" id="PF00356">
    <property type="entry name" value="LacI"/>
    <property type="match status" value="1"/>
</dbReference>
<dbReference type="Gene3D" id="1.10.260.40">
    <property type="entry name" value="lambda repressor-like DNA-binding domains"/>
    <property type="match status" value="1"/>
</dbReference>
<dbReference type="AlphaFoldDB" id="A0A1Q4HIV3"/>
<evidence type="ECO:0000313" key="8">
    <source>
        <dbReference type="Proteomes" id="UP000220340"/>
    </source>
</evidence>
<dbReference type="PANTHER" id="PTHR30146:SF109">
    <property type="entry name" value="HTH-TYPE TRANSCRIPTIONAL REGULATOR GALS"/>
    <property type="match status" value="1"/>
</dbReference>
<dbReference type="SMART" id="SM00354">
    <property type="entry name" value="HTH_LACI"/>
    <property type="match status" value="1"/>
</dbReference>
<dbReference type="InterPro" id="IPR046335">
    <property type="entry name" value="LacI/GalR-like_sensor"/>
</dbReference>
<feature type="domain" description="HTH lacI-type" evidence="4">
    <location>
        <begin position="14"/>
        <end position="68"/>
    </location>
</feature>
<keyword evidence="3" id="KW-0804">Transcription</keyword>
<dbReference type="SUPFAM" id="SSF47413">
    <property type="entry name" value="lambda repressor-like DNA-binding domains"/>
    <property type="match status" value="1"/>
</dbReference>
<dbReference type="OrthoDB" id="59108at2"/>
<dbReference type="Proteomes" id="UP000191039">
    <property type="component" value="Unassembled WGS sequence"/>
</dbReference>
<dbReference type="GO" id="GO:0003700">
    <property type="term" value="F:DNA-binding transcription factor activity"/>
    <property type="evidence" value="ECO:0007669"/>
    <property type="project" value="TreeGrafter"/>
</dbReference>